<sequence length="495" mass="56935">MSSPSPLPMLFRGTKTLFGVQKRTSFIHKWSHFQRWQELEKAREEHVRETELQRNFIKTPTGMYLTPEKPQDVLPKKDRADMTRKDTGAVSIDLLAAHTQMRYVDHSFDNIRRYRRYRHFQHLQYDQRMMPERLLFLGPDLAAAHFLVHRGASVKFLGDDAWYRKDQKENYKLPGRKIPGLHIEAIDASGTELMFEGFENLQNLKYLRMLRLADCPYVDDWTLGRIGGMMDGLEMLDLSGCHRISAKGLMGLKMLKSLKYLRLEGIDAKNLGKAALLLEDVISGLKVLGVDYEHELQTLEADFRLLENPSVVEDAKGNMFAEDDNGRLFYIGGSVNERPVVCDNDAPIMTSTIRREIPKMSDEEFEKIDRLSGGKLRHLLVGSPSGYEWNSQVETILQFEANYNEKRGIPVDSKMLPKEKREKFPEEEKPSLFEAERLKFLSSTVASAEWRMMEQKLLSDKNLNAMIQEAAGGRSTNVQNRVDETEAKAQQGRLS</sequence>
<dbReference type="SUPFAM" id="SSF52047">
    <property type="entry name" value="RNI-like"/>
    <property type="match status" value="1"/>
</dbReference>
<organism evidence="2 3">
    <name type="scientific">Necator americanus</name>
    <name type="common">Human hookworm</name>
    <dbReference type="NCBI Taxonomy" id="51031"/>
    <lineage>
        <taxon>Eukaryota</taxon>
        <taxon>Metazoa</taxon>
        <taxon>Ecdysozoa</taxon>
        <taxon>Nematoda</taxon>
        <taxon>Chromadorea</taxon>
        <taxon>Rhabditida</taxon>
        <taxon>Rhabditina</taxon>
        <taxon>Rhabditomorpha</taxon>
        <taxon>Strongyloidea</taxon>
        <taxon>Ancylostomatidae</taxon>
        <taxon>Bunostominae</taxon>
        <taxon>Necator</taxon>
    </lineage>
</organism>
<proteinExistence type="predicted"/>
<evidence type="ECO:0000313" key="3">
    <source>
        <dbReference type="Proteomes" id="UP001303046"/>
    </source>
</evidence>
<reference evidence="2 3" key="1">
    <citation type="submission" date="2023-08" db="EMBL/GenBank/DDBJ databases">
        <title>A Necator americanus chromosomal reference genome.</title>
        <authorList>
            <person name="Ilik V."/>
            <person name="Petrzelkova K.J."/>
            <person name="Pardy F."/>
            <person name="Fuh T."/>
            <person name="Niatou-Singa F.S."/>
            <person name="Gouil Q."/>
            <person name="Baker L."/>
            <person name="Ritchie M.E."/>
            <person name="Jex A.R."/>
            <person name="Gazzola D."/>
            <person name="Li H."/>
            <person name="Toshio Fujiwara R."/>
            <person name="Zhan B."/>
            <person name="Aroian R.V."/>
            <person name="Pafco B."/>
            <person name="Schwarz E.M."/>
        </authorList>
    </citation>
    <scope>NUCLEOTIDE SEQUENCE [LARGE SCALE GENOMIC DNA]</scope>
    <source>
        <strain evidence="2 3">Aroian</strain>
        <tissue evidence="2">Whole animal</tissue>
    </source>
</reference>
<protein>
    <recommendedName>
        <fullName evidence="4">Mitochondrial ATP synthase regulatory component factor B</fullName>
    </recommendedName>
</protein>
<dbReference type="Proteomes" id="UP001303046">
    <property type="component" value="Unassembled WGS sequence"/>
</dbReference>
<evidence type="ECO:0000256" key="1">
    <source>
        <dbReference type="SAM" id="MobiDB-lite"/>
    </source>
</evidence>
<feature type="region of interest" description="Disordered" evidence="1">
    <location>
        <begin position="469"/>
        <end position="495"/>
    </location>
</feature>
<evidence type="ECO:0008006" key="4">
    <source>
        <dbReference type="Google" id="ProtNLM"/>
    </source>
</evidence>
<keyword evidence="3" id="KW-1185">Reference proteome</keyword>
<evidence type="ECO:0000313" key="2">
    <source>
        <dbReference type="EMBL" id="KAK6743359.1"/>
    </source>
</evidence>
<dbReference type="EMBL" id="JAVFWL010000003">
    <property type="protein sequence ID" value="KAK6743359.1"/>
    <property type="molecule type" value="Genomic_DNA"/>
</dbReference>
<accession>A0ABR1CYG0</accession>
<dbReference type="Gene3D" id="3.80.10.10">
    <property type="entry name" value="Ribonuclease Inhibitor"/>
    <property type="match status" value="1"/>
</dbReference>
<name>A0ABR1CYG0_NECAM</name>
<gene>
    <name evidence="2" type="primary">Necator_chrIII.g11316</name>
    <name evidence="2" type="ORF">RB195_010551</name>
</gene>
<dbReference type="InterPro" id="IPR032675">
    <property type="entry name" value="LRR_dom_sf"/>
</dbReference>
<comment type="caution">
    <text evidence="2">The sequence shown here is derived from an EMBL/GenBank/DDBJ whole genome shotgun (WGS) entry which is preliminary data.</text>
</comment>